<accession>A0ABM6SB89</accession>
<feature type="transmembrane region" description="Helical" evidence="1">
    <location>
        <begin position="346"/>
        <end position="377"/>
    </location>
</feature>
<evidence type="ECO:0000256" key="1">
    <source>
        <dbReference type="SAM" id="Phobius"/>
    </source>
</evidence>
<feature type="transmembrane region" description="Helical" evidence="1">
    <location>
        <begin position="124"/>
        <end position="142"/>
    </location>
</feature>
<keyword evidence="1" id="KW-0472">Membrane</keyword>
<evidence type="ECO:0000313" key="2">
    <source>
        <dbReference type="EMBL" id="AVH27250.1"/>
    </source>
</evidence>
<dbReference type="EMBL" id="CP014134">
    <property type="protein sequence ID" value="AVH27250.1"/>
    <property type="molecule type" value="Genomic_DNA"/>
</dbReference>
<protein>
    <recommendedName>
        <fullName evidence="4">Polysaccharide polymerase</fullName>
    </recommendedName>
</protein>
<feature type="transmembrane region" description="Helical" evidence="1">
    <location>
        <begin position="7"/>
        <end position="26"/>
    </location>
</feature>
<feature type="transmembrane region" description="Helical" evidence="1">
    <location>
        <begin position="32"/>
        <end position="51"/>
    </location>
</feature>
<keyword evidence="1" id="KW-1133">Transmembrane helix</keyword>
<keyword evidence="3" id="KW-1185">Reference proteome</keyword>
<feature type="transmembrane region" description="Helical" evidence="1">
    <location>
        <begin position="211"/>
        <end position="235"/>
    </location>
</feature>
<keyword evidence="1" id="KW-0812">Transmembrane</keyword>
<feature type="transmembrane region" description="Helical" evidence="1">
    <location>
        <begin position="180"/>
        <end position="199"/>
    </location>
</feature>
<sequence>MSTIKYRLYFFTLLFVNFTFGSYFFASYINESIFHTLIFVINFPVLFFILLRTLRFSRLDNVFTIRLVIYFITIALILIGWFFNGAENGIGFFLRATNGFLTFIVVSFLIRNNLHIIDILLKDILTLLLVFLVLECVTRIFFPEKLGIYVSEEKFRQIGNMVSSDEGAFYYLKILSYLRFDSNGVGVIAFLSFCLSIFSQKLKIVNNILSICFFFLICLTLSRAAIAISILFYLFSLNYRYIILALPIIIIGGGAMLPFFIYGGSGESKIAVINNLLLYFEHVDIYQILLGQGIAADIFDSNKTGVEGFFGHNIIVFLIFYVGALSMFLYFIFLYPIKEANKHSCLFLLCLLAIGMSYLRPFESFVFILVPLIYLLANRLNDEEV</sequence>
<feature type="transmembrane region" description="Helical" evidence="1">
    <location>
        <begin position="89"/>
        <end position="112"/>
    </location>
</feature>
<reference evidence="3" key="1">
    <citation type="submission" date="2017-12" db="EMBL/GenBank/DDBJ databases">
        <title>FDA dAtabase for Regulatory Grade micrObial Sequences (FDA-ARGOS): Supporting development and validation of Infectious Disease Dx tests.</title>
        <authorList>
            <person name="Hoffmann M."/>
            <person name="Allard M."/>
            <person name="Evans P."/>
            <person name="Brown E."/>
            <person name="Tallon L.J."/>
            <person name="Sadzewicz L."/>
            <person name="Sengamalay N."/>
            <person name="Ott S."/>
            <person name="Godinez A."/>
            <person name="Nagaraj S."/>
            <person name="Vavikolanu K."/>
            <person name="Aluvathingal J."/>
            <person name="Nadendla S."/>
            <person name="Hobson J."/>
            <person name="Sichtig H."/>
        </authorList>
    </citation>
    <scope>NUCLEOTIDE SEQUENCE [LARGE SCALE GENOMIC DNA]</scope>
    <source>
        <strain evidence="3">LMG 3418</strain>
    </source>
</reference>
<feature type="transmembrane region" description="Helical" evidence="1">
    <location>
        <begin position="314"/>
        <end position="334"/>
    </location>
</feature>
<proteinExistence type="predicted"/>
<name>A0ABM6SB89_9VIBR</name>
<gene>
    <name evidence="2" type="ORF">AL468_08550</name>
</gene>
<feature type="transmembrane region" description="Helical" evidence="1">
    <location>
        <begin position="241"/>
        <end position="264"/>
    </location>
</feature>
<evidence type="ECO:0008006" key="4">
    <source>
        <dbReference type="Google" id="ProtNLM"/>
    </source>
</evidence>
<feature type="transmembrane region" description="Helical" evidence="1">
    <location>
        <begin position="63"/>
        <end position="83"/>
    </location>
</feature>
<feature type="transmembrane region" description="Helical" evidence="1">
    <location>
        <begin position="276"/>
        <end position="294"/>
    </location>
</feature>
<evidence type="ECO:0000313" key="3">
    <source>
        <dbReference type="Proteomes" id="UP000237665"/>
    </source>
</evidence>
<dbReference type="Proteomes" id="UP000237665">
    <property type="component" value="Chromosome 1"/>
</dbReference>
<organism evidence="2 3">
    <name type="scientific">Vibrio diabolicus</name>
    <dbReference type="NCBI Taxonomy" id="50719"/>
    <lineage>
        <taxon>Bacteria</taxon>
        <taxon>Pseudomonadati</taxon>
        <taxon>Pseudomonadota</taxon>
        <taxon>Gammaproteobacteria</taxon>
        <taxon>Vibrionales</taxon>
        <taxon>Vibrionaceae</taxon>
        <taxon>Vibrio</taxon>
        <taxon>Vibrio diabolicus subgroup</taxon>
    </lineage>
</organism>